<feature type="domain" description="Right handed beta helix" evidence="2">
    <location>
        <begin position="178"/>
        <end position="337"/>
    </location>
</feature>
<dbReference type="EMBL" id="BAAABV010000006">
    <property type="protein sequence ID" value="GAA0274041.1"/>
    <property type="molecule type" value="Genomic_DNA"/>
</dbReference>
<evidence type="ECO:0000256" key="1">
    <source>
        <dbReference type="SAM" id="SignalP"/>
    </source>
</evidence>
<dbReference type="SUPFAM" id="SSF51126">
    <property type="entry name" value="Pectin lyase-like"/>
    <property type="match status" value="1"/>
</dbReference>
<keyword evidence="1" id="KW-0732">Signal</keyword>
<dbReference type="SMART" id="SM00710">
    <property type="entry name" value="PbH1"/>
    <property type="match status" value="4"/>
</dbReference>
<evidence type="ECO:0000313" key="4">
    <source>
        <dbReference type="Proteomes" id="UP001501867"/>
    </source>
</evidence>
<feature type="chain" id="PRO_5047240646" description="Right handed beta helix domain-containing protein" evidence="1">
    <location>
        <begin position="20"/>
        <end position="368"/>
    </location>
</feature>
<dbReference type="InterPro" id="IPR039448">
    <property type="entry name" value="Beta_helix"/>
</dbReference>
<sequence length="368" mass="38092">MTPFRSRCAVALGTLLAWAALGSYAPSSAASQPRELVVPSTAYPTVQSAVDAAHPGDRIAVRAGVYREQLTIHKDLTLTGAGAGKTTILAPEHLVTGSDGLNSIVFLDNAARVKVSRLSVSGPGSGTCAAGALGAGIRVLGGAHLDLSHAAVSHIKDTPMAPCFRSANAVLIGDLPTGTGSASIRDSKITDYQGAGIVVLNQASNATLLRNVVTGQKRLSTDGIEFVDATGRADENTVSDNACREPDPGCGPDFFSEFQHAGILANTGVEVTRNRLVGNQLGIYAFGTMETGHNTIVDSEYFGIAFQDGRFTAVKDTIRGGVGGVAVVASAVDTTARLDQVRITKISGDRTRTFECCGFTATVTTTKP</sequence>
<dbReference type="InterPro" id="IPR006626">
    <property type="entry name" value="PbH1"/>
</dbReference>
<organism evidence="3 4">
    <name type="scientific">Streptomyces polychromogenes</name>
    <dbReference type="NCBI Taxonomy" id="67342"/>
    <lineage>
        <taxon>Bacteria</taxon>
        <taxon>Bacillati</taxon>
        <taxon>Actinomycetota</taxon>
        <taxon>Actinomycetes</taxon>
        <taxon>Kitasatosporales</taxon>
        <taxon>Streptomycetaceae</taxon>
        <taxon>Streptomyces</taxon>
    </lineage>
</organism>
<dbReference type="InterPro" id="IPR011050">
    <property type="entry name" value="Pectin_lyase_fold/virulence"/>
</dbReference>
<dbReference type="Pfam" id="PF13229">
    <property type="entry name" value="Beta_helix"/>
    <property type="match status" value="1"/>
</dbReference>
<dbReference type="RefSeq" id="WP_344152845.1">
    <property type="nucleotide sequence ID" value="NZ_BAAABV010000006.1"/>
</dbReference>
<keyword evidence="4" id="KW-1185">Reference proteome</keyword>
<evidence type="ECO:0000259" key="2">
    <source>
        <dbReference type="Pfam" id="PF13229"/>
    </source>
</evidence>
<feature type="signal peptide" evidence="1">
    <location>
        <begin position="1"/>
        <end position="19"/>
    </location>
</feature>
<name>A0ABP3ER25_9ACTN</name>
<evidence type="ECO:0000313" key="3">
    <source>
        <dbReference type="EMBL" id="GAA0274041.1"/>
    </source>
</evidence>
<comment type="caution">
    <text evidence="3">The sequence shown here is derived from an EMBL/GenBank/DDBJ whole genome shotgun (WGS) entry which is preliminary data.</text>
</comment>
<gene>
    <name evidence="3" type="ORF">GCM10010302_09580</name>
</gene>
<protein>
    <recommendedName>
        <fullName evidence="2">Right handed beta helix domain-containing protein</fullName>
    </recommendedName>
</protein>
<proteinExistence type="predicted"/>
<reference evidence="4" key="1">
    <citation type="journal article" date="2019" name="Int. J. Syst. Evol. Microbiol.">
        <title>The Global Catalogue of Microorganisms (GCM) 10K type strain sequencing project: providing services to taxonomists for standard genome sequencing and annotation.</title>
        <authorList>
            <consortium name="The Broad Institute Genomics Platform"/>
            <consortium name="The Broad Institute Genome Sequencing Center for Infectious Disease"/>
            <person name="Wu L."/>
            <person name="Ma J."/>
        </authorList>
    </citation>
    <scope>NUCLEOTIDE SEQUENCE [LARGE SCALE GENOMIC DNA]</scope>
    <source>
        <strain evidence="4">JCM 4505</strain>
    </source>
</reference>
<accession>A0ABP3ER25</accession>
<dbReference type="Gene3D" id="2.160.20.10">
    <property type="entry name" value="Single-stranded right-handed beta-helix, Pectin lyase-like"/>
    <property type="match status" value="1"/>
</dbReference>
<dbReference type="InterPro" id="IPR012334">
    <property type="entry name" value="Pectin_lyas_fold"/>
</dbReference>
<dbReference type="Proteomes" id="UP001501867">
    <property type="component" value="Unassembled WGS sequence"/>
</dbReference>